<dbReference type="GO" id="GO:0003676">
    <property type="term" value="F:nucleic acid binding"/>
    <property type="evidence" value="ECO:0007669"/>
    <property type="project" value="InterPro"/>
</dbReference>
<dbReference type="Gene3D" id="3.30.420.10">
    <property type="entry name" value="Ribonuclease H-like superfamily/Ribonuclease H"/>
    <property type="match status" value="1"/>
</dbReference>
<sequence>MFADESLFRLQRHDGSIPVCRHRDERLLKICIMHRHTGAVPSIMFWDGIGYLCCILLVRIASTLNIQRYISEVLAPASSRTFSACHQPHSKWVKHENTCHAMFENSVCIQAICSNIQELYACCPDLSQIEKVWSMLA</sequence>
<proteinExistence type="predicted"/>
<protein>
    <submittedName>
        <fullName evidence="1">Transposable element Tc3 transposase</fullName>
    </submittedName>
</protein>
<comment type="caution">
    <text evidence="1">The sequence shown here is derived from an EMBL/GenBank/DDBJ whole genome shotgun (WGS) entry which is preliminary data.</text>
</comment>
<accession>A0A8X6RS48</accession>
<dbReference type="EMBL" id="BMAU01021201">
    <property type="protein sequence ID" value="GFX97854.1"/>
    <property type="molecule type" value="Genomic_DNA"/>
</dbReference>
<keyword evidence="2" id="KW-1185">Reference proteome</keyword>
<name>A0A8X6RS48_TRICX</name>
<reference evidence="1" key="1">
    <citation type="submission" date="2020-08" db="EMBL/GenBank/DDBJ databases">
        <title>Multicomponent nature underlies the extraordinary mechanical properties of spider dragline silk.</title>
        <authorList>
            <person name="Kono N."/>
            <person name="Nakamura H."/>
            <person name="Mori M."/>
            <person name="Yoshida Y."/>
            <person name="Ohtoshi R."/>
            <person name="Malay A.D."/>
            <person name="Moran D.A.P."/>
            <person name="Tomita M."/>
            <person name="Numata K."/>
            <person name="Arakawa K."/>
        </authorList>
    </citation>
    <scope>NUCLEOTIDE SEQUENCE</scope>
</reference>
<organism evidence="1 2">
    <name type="scientific">Trichonephila clavipes</name>
    <name type="common">Golden silk orbweaver</name>
    <name type="synonym">Nephila clavipes</name>
    <dbReference type="NCBI Taxonomy" id="2585209"/>
    <lineage>
        <taxon>Eukaryota</taxon>
        <taxon>Metazoa</taxon>
        <taxon>Ecdysozoa</taxon>
        <taxon>Arthropoda</taxon>
        <taxon>Chelicerata</taxon>
        <taxon>Arachnida</taxon>
        <taxon>Araneae</taxon>
        <taxon>Araneomorphae</taxon>
        <taxon>Entelegynae</taxon>
        <taxon>Araneoidea</taxon>
        <taxon>Nephilidae</taxon>
        <taxon>Trichonephila</taxon>
    </lineage>
</organism>
<gene>
    <name evidence="1" type="primary">X975_20956</name>
    <name evidence="1" type="ORF">TNCV_4905051</name>
</gene>
<evidence type="ECO:0000313" key="2">
    <source>
        <dbReference type="Proteomes" id="UP000887159"/>
    </source>
</evidence>
<dbReference type="Proteomes" id="UP000887159">
    <property type="component" value="Unassembled WGS sequence"/>
</dbReference>
<evidence type="ECO:0000313" key="1">
    <source>
        <dbReference type="EMBL" id="GFX97854.1"/>
    </source>
</evidence>
<dbReference type="InterPro" id="IPR036397">
    <property type="entry name" value="RNaseH_sf"/>
</dbReference>
<dbReference type="AlphaFoldDB" id="A0A8X6RS48"/>